<dbReference type="GeneID" id="9597302"/>
<sequence>MDSDDEADHRVVDECDGHRRPDKPVVYLEVLDKEIDKTLDLMVINPSGRVSPTALLERRRRCHDLLSLRHTQRFFAALSGFFEGQLDLTGRHPPRFDRLVARLKDVSEDFMFIMRHCVATTKRTEELGEESDIEETSYEFDPPYLWEQFVTKWRLGTMIDCDEFRDMLADLRAVRARHPGVPKFQQSSLLDLPSELLDYIMILSDQDCLGKWSQTCSLLREHASKYVRSRLCFKLIADDIDVDAIQRGIPPGPEKVAEVRELTREAALFYRDALVKRMRKTIKRPHLLATTRFLDFSENWSLTDWMPYLGCDFPEFVAPFIEPLVILIRDLPLEAISFRAYGLPKPIWRAVCASETLHSLFLSAQGMIGWETGPSWPDAPALFNAHLKIYGEDVNGDGLWPLLDSIPNCLFLQVFGVPGEGFPMPLLRCPNITRLSVTYVWVDTLILHFADVIEGGFCQGIMHLSIITDHPDMTADIARRLFDAFRHLPRLEFLRLTGLCHAPPDLFVHLSESAPGLRSLFLHSFSSGSYQRGDCSRWPYPPSEYARAFGTFPRLNLLGLNMAIDDAPYRTSYFLQRMELGYEGAEAEDAKALRRWRARKSLSTDDDDPRTLDCTADGEVRDVVRLFAIYGRALQTIFLHTNNLSQTGGWVIERDAEGRPVTIRDGLTTSERERANMADPEWQIDHWTFDAAEAEEILGLN</sequence>
<gene>
    <name evidence="1" type="ORF">SCHCODRAFT_113233</name>
</gene>
<dbReference type="InParanoid" id="D8QH83"/>
<keyword evidence="2" id="KW-1185">Reference proteome</keyword>
<dbReference type="STRING" id="578458.D8QH83"/>
<dbReference type="SUPFAM" id="SSF52047">
    <property type="entry name" value="RNI-like"/>
    <property type="match status" value="1"/>
</dbReference>
<dbReference type="eggNOG" id="ENOG502SQ6A">
    <property type="taxonomic scope" value="Eukaryota"/>
</dbReference>
<dbReference type="OrthoDB" id="3258311at2759"/>
<dbReference type="VEuPathDB" id="FungiDB:SCHCODRAFT_02672237"/>
<dbReference type="EMBL" id="GL377312">
    <property type="protein sequence ID" value="EFI92894.1"/>
    <property type="molecule type" value="Genomic_DNA"/>
</dbReference>
<feature type="non-terminal residue" evidence="1">
    <location>
        <position position="701"/>
    </location>
</feature>
<dbReference type="OMA" id="CQERHEY"/>
<protein>
    <submittedName>
        <fullName evidence="1">Uncharacterized protein</fullName>
    </submittedName>
</protein>
<dbReference type="Proteomes" id="UP000007431">
    <property type="component" value="Unassembled WGS sequence"/>
</dbReference>
<evidence type="ECO:0000313" key="1">
    <source>
        <dbReference type="EMBL" id="EFI92894.1"/>
    </source>
</evidence>
<name>D8QH83_SCHCM</name>
<reference evidence="1 2" key="1">
    <citation type="journal article" date="2010" name="Nat. Biotechnol.">
        <title>Genome sequence of the model mushroom Schizophyllum commune.</title>
        <authorList>
            <person name="Ohm R.A."/>
            <person name="de Jong J.F."/>
            <person name="Lugones L.G."/>
            <person name="Aerts A."/>
            <person name="Kothe E."/>
            <person name="Stajich J.E."/>
            <person name="de Vries R.P."/>
            <person name="Record E."/>
            <person name="Levasseur A."/>
            <person name="Baker S.E."/>
            <person name="Bartholomew K.A."/>
            <person name="Coutinho P.M."/>
            <person name="Erdmann S."/>
            <person name="Fowler T.J."/>
            <person name="Gathman A.C."/>
            <person name="Lombard V."/>
            <person name="Henrissat B."/>
            <person name="Knabe N."/>
            <person name="Kuees U."/>
            <person name="Lilly W.W."/>
            <person name="Lindquist E."/>
            <person name="Lucas S."/>
            <person name="Magnuson J.K."/>
            <person name="Piumi F."/>
            <person name="Raudaskoski M."/>
            <person name="Salamov A."/>
            <person name="Schmutz J."/>
            <person name="Schwarze F.W.M.R."/>
            <person name="vanKuyk P.A."/>
            <person name="Horton J.S."/>
            <person name="Grigoriev I.V."/>
            <person name="Woesten H.A.B."/>
        </authorList>
    </citation>
    <scope>NUCLEOTIDE SEQUENCE [LARGE SCALE GENOMIC DNA]</scope>
    <source>
        <strain evidence="2">H4-8 / FGSC 9210</strain>
    </source>
</reference>
<organism evidence="2">
    <name type="scientific">Schizophyllum commune (strain H4-8 / FGSC 9210)</name>
    <name type="common">Split gill fungus</name>
    <dbReference type="NCBI Taxonomy" id="578458"/>
    <lineage>
        <taxon>Eukaryota</taxon>
        <taxon>Fungi</taxon>
        <taxon>Dikarya</taxon>
        <taxon>Basidiomycota</taxon>
        <taxon>Agaricomycotina</taxon>
        <taxon>Agaricomycetes</taxon>
        <taxon>Agaricomycetidae</taxon>
        <taxon>Agaricales</taxon>
        <taxon>Schizophyllaceae</taxon>
        <taxon>Schizophyllum</taxon>
    </lineage>
</organism>
<dbReference type="RefSeq" id="XP_003027797.1">
    <property type="nucleotide sequence ID" value="XM_003027751.1"/>
</dbReference>
<dbReference type="HOGENOM" id="CLU_024464_0_0_1"/>
<evidence type="ECO:0000313" key="2">
    <source>
        <dbReference type="Proteomes" id="UP000007431"/>
    </source>
</evidence>
<dbReference type="KEGG" id="scm:SCHCO_02672237"/>
<proteinExistence type="predicted"/>
<dbReference type="AlphaFoldDB" id="D8QH83"/>
<accession>D8QH83</accession>